<organism evidence="1">
    <name type="scientific">Anguilla anguilla</name>
    <name type="common">European freshwater eel</name>
    <name type="synonym">Muraena anguilla</name>
    <dbReference type="NCBI Taxonomy" id="7936"/>
    <lineage>
        <taxon>Eukaryota</taxon>
        <taxon>Metazoa</taxon>
        <taxon>Chordata</taxon>
        <taxon>Craniata</taxon>
        <taxon>Vertebrata</taxon>
        <taxon>Euteleostomi</taxon>
        <taxon>Actinopterygii</taxon>
        <taxon>Neopterygii</taxon>
        <taxon>Teleostei</taxon>
        <taxon>Anguilliformes</taxon>
        <taxon>Anguillidae</taxon>
        <taxon>Anguilla</taxon>
    </lineage>
</organism>
<sequence>MFKCLANNYLRCNEYAQMCTPTYGHIHIGLLTVYRFILIFQEQVN</sequence>
<dbReference type="EMBL" id="GBXM01104978">
    <property type="protein sequence ID" value="JAH03599.1"/>
    <property type="molecule type" value="Transcribed_RNA"/>
</dbReference>
<proteinExistence type="predicted"/>
<protein>
    <submittedName>
        <fullName evidence="1">Uncharacterized protein</fullName>
    </submittedName>
</protein>
<name>A0A0E9PGD1_ANGAN</name>
<evidence type="ECO:0000313" key="1">
    <source>
        <dbReference type="EMBL" id="JAH03599.1"/>
    </source>
</evidence>
<reference evidence="1" key="1">
    <citation type="submission" date="2014-11" db="EMBL/GenBank/DDBJ databases">
        <authorList>
            <person name="Amaro Gonzalez C."/>
        </authorList>
    </citation>
    <scope>NUCLEOTIDE SEQUENCE</scope>
</reference>
<accession>A0A0E9PGD1</accession>
<dbReference type="AlphaFoldDB" id="A0A0E9PGD1"/>
<reference evidence="1" key="2">
    <citation type="journal article" date="2015" name="Fish Shellfish Immunol.">
        <title>Early steps in the European eel (Anguilla anguilla)-Vibrio vulnificus interaction in the gills: Role of the RtxA13 toxin.</title>
        <authorList>
            <person name="Callol A."/>
            <person name="Pajuelo D."/>
            <person name="Ebbesson L."/>
            <person name="Teles M."/>
            <person name="MacKenzie S."/>
            <person name="Amaro C."/>
        </authorList>
    </citation>
    <scope>NUCLEOTIDE SEQUENCE</scope>
</reference>